<comment type="caution">
    <text evidence="1">The sequence shown here is derived from an EMBL/GenBank/DDBJ whole genome shotgun (WGS) entry which is preliminary data.</text>
</comment>
<dbReference type="Proteomes" id="UP001501020">
    <property type="component" value="Unassembled WGS sequence"/>
</dbReference>
<dbReference type="RefSeq" id="WP_344281274.1">
    <property type="nucleotide sequence ID" value="NZ_BAAAMR010000124.1"/>
</dbReference>
<sequence length="47" mass="5300">MFRFANRPGDGGLIRDTEGHGLMLRDVTPDAGLDTSDWVIGYWPDDY</sequence>
<reference evidence="1 2" key="1">
    <citation type="journal article" date="2019" name="Int. J. Syst. Evol. Microbiol.">
        <title>The Global Catalogue of Microorganisms (GCM) 10K type strain sequencing project: providing services to taxonomists for standard genome sequencing and annotation.</title>
        <authorList>
            <consortium name="The Broad Institute Genomics Platform"/>
            <consortium name="The Broad Institute Genome Sequencing Center for Infectious Disease"/>
            <person name="Wu L."/>
            <person name="Ma J."/>
        </authorList>
    </citation>
    <scope>NUCLEOTIDE SEQUENCE [LARGE SCALE GENOMIC DNA]</scope>
    <source>
        <strain evidence="1 2">JCM 13850</strain>
    </source>
</reference>
<organism evidence="1 2">
    <name type="scientific">Actinomadura napierensis</name>
    <dbReference type="NCBI Taxonomy" id="267854"/>
    <lineage>
        <taxon>Bacteria</taxon>
        <taxon>Bacillati</taxon>
        <taxon>Actinomycetota</taxon>
        <taxon>Actinomycetes</taxon>
        <taxon>Streptosporangiales</taxon>
        <taxon>Thermomonosporaceae</taxon>
        <taxon>Actinomadura</taxon>
    </lineage>
</organism>
<protein>
    <submittedName>
        <fullName evidence="1">Uncharacterized protein</fullName>
    </submittedName>
</protein>
<keyword evidence="2" id="KW-1185">Reference proteome</keyword>
<dbReference type="EMBL" id="BAAAMR010000124">
    <property type="protein sequence ID" value="GAA2164982.1"/>
    <property type="molecule type" value="Genomic_DNA"/>
</dbReference>
<accession>A0ABN3AGE0</accession>
<name>A0ABN3AGE0_9ACTN</name>
<gene>
    <name evidence="1" type="ORF">GCM10009727_83130</name>
</gene>
<proteinExistence type="predicted"/>
<evidence type="ECO:0000313" key="1">
    <source>
        <dbReference type="EMBL" id="GAA2164982.1"/>
    </source>
</evidence>
<evidence type="ECO:0000313" key="2">
    <source>
        <dbReference type="Proteomes" id="UP001501020"/>
    </source>
</evidence>